<evidence type="ECO:0000313" key="3">
    <source>
        <dbReference type="Proteomes" id="UP000568050"/>
    </source>
</evidence>
<dbReference type="RefSeq" id="WP_183377316.1">
    <property type="nucleotide sequence ID" value="NZ_CBCSFZ010000044.1"/>
</dbReference>
<evidence type="ECO:0000313" key="2">
    <source>
        <dbReference type="EMBL" id="MBB3024033.1"/>
    </source>
</evidence>
<dbReference type="InterPro" id="IPR011335">
    <property type="entry name" value="Restrct_endonuc-II-like"/>
</dbReference>
<reference evidence="2 3" key="1">
    <citation type="submission" date="2020-08" db="EMBL/GenBank/DDBJ databases">
        <title>Sequencing the genomes of 1000 actinobacteria strains.</title>
        <authorList>
            <person name="Klenk H.-P."/>
        </authorList>
    </citation>
    <scope>NUCLEOTIDE SEQUENCE [LARGE SCALE GENOMIC DNA]</scope>
    <source>
        <strain evidence="2 3">DSM 23040</strain>
    </source>
</reference>
<evidence type="ECO:0000259" key="1">
    <source>
        <dbReference type="Pfam" id="PF04480"/>
    </source>
</evidence>
<dbReference type="EMBL" id="JACHWP010000023">
    <property type="protein sequence ID" value="MBB3024033.1"/>
    <property type="molecule type" value="Genomic_DNA"/>
</dbReference>
<keyword evidence="3" id="KW-1185">Reference proteome</keyword>
<keyword evidence="2" id="KW-0540">Nuclease</keyword>
<comment type="caution">
    <text evidence="2">The sequence shown here is derived from an EMBL/GenBank/DDBJ whole genome shotgun (WGS) entry which is preliminary data.</text>
</comment>
<keyword evidence="2" id="KW-0255">Endonuclease</keyword>
<dbReference type="AlphaFoldDB" id="A0A839QU80"/>
<dbReference type="Gene3D" id="3.40.960.10">
    <property type="entry name" value="VSR Endonuclease"/>
    <property type="match status" value="1"/>
</dbReference>
<dbReference type="Pfam" id="PF04480">
    <property type="entry name" value="DUF559"/>
    <property type="match status" value="1"/>
</dbReference>
<proteinExistence type="predicted"/>
<protein>
    <submittedName>
        <fullName evidence="2">Very-short-patch-repair endonuclease</fullName>
    </submittedName>
</protein>
<sequence>MTRRRIEAAVRQGRAVKVGWGWYAVPGSDPTVAAALARGRRITCYSALALYGLWVLDRSGTHEYGRKGIGGRATTGHRAACRWPNDSPVAPLHYALDDALRCGSASESAVVLESAINKRLLSFEEAESLLAAVPRDRRRQIGRISGLSESGTETLMHRILDAMRVPYRQQVRLAHGHRVDFRVGKRLIIECDSLAFHGNTIDAYRIDRARDLASMELGFHTLRFTWQQIVYEPDRVEAAIRSALSHDRRSRVR</sequence>
<dbReference type="GO" id="GO:0004519">
    <property type="term" value="F:endonuclease activity"/>
    <property type="evidence" value="ECO:0007669"/>
    <property type="project" value="UniProtKB-KW"/>
</dbReference>
<organism evidence="2 3">
    <name type="scientific">Helcobacillus massiliensis</name>
    <dbReference type="NCBI Taxonomy" id="521392"/>
    <lineage>
        <taxon>Bacteria</taxon>
        <taxon>Bacillati</taxon>
        <taxon>Actinomycetota</taxon>
        <taxon>Actinomycetes</taxon>
        <taxon>Micrococcales</taxon>
        <taxon>Dermabacteraceae</taxon>
        <taxon>Helcobacillus</taxon>
    </lineage>
</organism>
<accession>A0A839QU80</accession>
<dbReference type="InterPro" id="IPR007569">
    <property type="entry name" value="DUF559"/>
</dbReference>
<name>A0A839QU80_9MICO</name>
<feature type="domain" description="DUF559" evidence="1">
    <location>
        <begin position="167"/>
        <end position="244"/>
    </location>
</feature>
<gene>
    <name evidence="2" type="ORF">FHX50_002340</name>
</gene>
<keyword evidence="2" id="KW-0378">Hydrolase</keyword>
<dbReference type="SUPFAM" id="SSF52980">
    <property type="entry name" value="Restriction endonuclease-like"/>
    <property type="match status" value="1"/>
</dbReference>
<dbReference type="Proteomes" id="UP000568050">
    <property type="component" value="Unassembled WGS sequence"/>
</dbReference>